<comment type="caution">
    <text evidence="2">The sequence shown here is derived from an EMBL/GenBank/DDBJ whole genome shotgun (WGS) entry which is preliminary data.</text>
</comment>
<reference evidence="2 3" key="1">
    <citation type="submission" date="2007-04" db="EMBL/GenBank/DDBJ databases">
        <authorList>
            <person name="Fulton L."/>
            <person name="Clifton S."/>
            <person name="Fulton B."/>
            <person name="Xu J."/>
            <person name="Minx P."/>
            <person name="Pepin K.H."/>
            <person name="Johnson M."/>
            <person name="Thiruvilangam P."/>
            <person name="Bhonagiri V."/>
            <person name="Nash W.E."/>
            <person name="Mardis E.R."/>
            <person name="Wilson R.K."/>
        </authorList>
    </citation>
    <scope>NUCLEOTIDE SEQUENCE [LARGE SCALE GENOMIC DNA]</scope>
    <source>
        <strain evidence="2 3">L2-32</strain>
    </source>
</reference>
<sequence length="40" mass="4807">MIPPSIPIDPHRYEMQQSQQTKKDLERRIVTSFQVLPRIE</sequence>
<dbReference type="AlphaFoldDB" id="A7A997"/>
<evidence type="ECO:0000256" key="1">
    <source>
        <dbReference type="SAM" id="MobiDB-lite"/>
    </source>
</evidence>
<organism evidence="2 3">
    <name type="scientific">Bifidobacterium adolescentis L2-32</name>
    <dbReference type="NCBI Taxonomy" id="411481"/>
    <lineage>
        <taxon>Bacteria</taxon>
        <taxon>Bacillati</taxon>
        <taxon>Actinomycetota</taxon>
        <taxon>Actinomycetes</taxon>
        <taxon>Bifidobacteriales</taxon>
        <taxon>Bifidobacteriaceae</taxon>
        <taxon>Bifidobacterium</taxon>
    </lineage>
</organism>
<dbReference type="HOGENOM" id="CLU_3285585_0_0_11"/>
<evidence type="ECO:0000313" key="3">
    <source>
        <dbReference type="Proteomes" id="UP000003773"/>
    </source>
</evidence>
<dbReference type="EMBL" id="AAXD02000074">
    <property type="protein sequence ID" value="EDN82311.1"/>
    <property type="molecule type" value="Genomic_DNA"/>
</dbReference>
<evidence type="ECO:0000313" key="2">
    <source>
        <dbReference type="EMBL" id="EDN82311.1"/>
    </source>
</evidence>
<gene>
    <name evidence="2" type="ORF">BIFADO_02443</name>
</gene>
<dbReference type="Proteomes" id="UP000003773">
    <property type="component" value="Unassembled WGS sequence"/>
</dbReference>
<proteinExistence type="predicted"/>
<accession>A7A997</accession>
<reference evidence="2 3" key="2">
    <citation type="submission" date="2007-05" db="EMBL/GenBank/DDBJ databases">
        <title>Draft genome sequence of Bifidobacterium adolescentis (L2-32).</title>
        <authorList>
            <person name="Sudarsanam P."/>
            <person name="Ley R."/>
            <person name="Guruge J."/>
            <person name="Turnbaugh P.J."/>
            <person name="Mahowald M."/>
            <person name="Liep D."/>
            <person name="Gordon J."/>
        </authorList>
    </citation>
    <scope>NUCLEOTIDE SEQUENCE [LARGE SCALE GENOMIC DNA]</scope>
    <source>
        <strain evidence="2 3">L2-32</strain>
    </source>
</reference>
<protein>
    <submittedName>
        <fullName evidence="2">Uncharacterized protein</fullName>
    </submittedName>
</protein>
<name>A7A997_BIFAD</name>
<feature type="region of interest" description="Disordered" evidence="1">
    <location>
        <begin position="1"/>
        <end position="24"/>
    </location>
</feature>